<dbReference type="InterPro" id="IPR006656">
    <property type="entry name" value="Mopterin_OxRdtase"/>
</dbReference>
<dbReference type="AlphaFoldDB" id="Q1Z511"/>
<dbReference type="Pfam" id="PF04879">
    <property type="entry name" value="Molybdop_Fe4S4"/>
    <property type="match status" value="1"/>
</dbReference>
<dbReference type="NCBIfam" id="TIGR02166">
    <property type="entry name" value="dmsA_ynfE"/>
    <property type="match status" value="1"/>
</dbReference>
<evidence type="ECO:0000256" key="6">
    <source>
        <dbReference type="ARBA" id="ARBA00022723"/>
    </source>
</evidence>
<dbReference type="GO" id="GO:0009055">
    <property type="term" value="F:electron transfer activity"/>
    <property type="evidence" value="ECO:0007669"/>
    <property type="project" value="TreeGrafter"/>
</dbReference>
<dbReference type="InterPro" id="IPR019546">
    <property type="entry name" value="TAT_signal_bac_arc"/>
</dbReference>
<keyword evidence="6" id="KW-0479">Metal-binding</keyword>
<dbReference type="Gene3D" id="3.40.50.12440">
    <property type="match status" value="1"/>
</dbReference>
<evidence type="ECO:0000256" key="5">
    <source>
        <dbReference type="ARBA" id="ARBA00022505"/>
    </source>
</evidence>
<dbReference type="CDD" id="cd02794">
    <property type="entry name" value="MopB_CT_DmsA-EC"/>
    <property type="match status" value="1"/>
</dbReference>
<comment type="cofactor">
    <cofactor evidence="1">
        <name>Mo-bis(molybdopterin guanine dinucleotide)</name>
        <dbReference type="ChEBI" id="CHEBI:60539"/>
    </cofactor>
</comment>
<dbReference type="RefSeq" id="WP_006231567.1">
    <property type="nucleotide sequence ID" value="NZ_CH724135.1"/>
</dbReference>
<dbReference type="GO" id="GO:0043546">
    <property type="term" value="F:molybdopterin cofactor binding"/>
    <property type="evidence" value="ECO:0007669"/>
    <property type="project" value="InterPro"/>
</dbReference>
<evidence type="ECO:0000313" key="12">
    <source>
        <dbReference type="EMBL" id="EAS43755.1"/>
    </source>
</evidence>
<keyword evidence="7" id="KW-0732">Signal</keyword>
<dbReference type="InterPro" id="IPR050612">
    <property type="entry name" value="Prok_Mopterin_Oxidored"/>
</dbReference>
<dbReference type="InterPro" id="IPR006963">
    <property type="entry name" value="Mopterin_OxRdtase_4Fe-4S_dom"/>
</dbReference>
<dbReference type="GO" id="GO:0030151">
    <property type="term" value="F:molybdenum ion binding"/>
    <property type="evidence" value="ECO:0007669"/>
    <property type="project" value="InterPro"/>
</dbReference>
<dbReference type="Pfam" id="PF01568">
    <property type="entry name" value="Molydop_binding"/>
    <property type="match status" value="1"/>
</dbReference>
<dbReference type="HOGENOM" id="CLU_000422_13_3_6"/>
<dbReference type="InterPro" id="IPR027467">
    <property type="entry name" value="MopterinOxRdtase_cofactor_BS"/>
</dbReference>
<dbReference type="PANTHER" id="PTHR43742">
    <property type="entry name" value="TRIMETHYLAMINE-N-OXIDE REDUCTASE"/>
    <property type="match status" value="1"/>
</dbReference>
<evidence type="ECO:0000256" key="8">
    <source>
        <dbReference type="ARBA" id="ARBA00023002"/>
    </source>
</evidence>
<dbReference type="GO" id="GO:0030288">
    <property type="term" value="C:outer membrane-bounded periplasmic space"/>
    <property type="evidence" value="ECO:0007669"/>
    <property type="project" value="TreeGrafter"/>
</dbReference>
<dbReference type="SUPFAM" id="SSF53706">
    <property type="entry name" value="Formate dehydrogenase/DMSO reductase, domains 1-3"/>
    <property type="match status" value="1"/>
</dbReference>
<dbReference type="Gene3D" id="3.40.228.10">
    <property type="entry name" value="Dimethylsulfoxide Reductase, domain 2"/>
    <property type="match status" value="1"/>
</dbReference>
<keyword evidence="10" id="KW-0411">Iron-sulfur</keyword>
<sequence length="813" mass="90101">MTISNKIKSHLLSRRKFIHTSAAVTGAVAAASSMALPFKAQAISPTVDLAEETIKYSACLVNCGSRCPFKVHVKEGVAVKISPEDGVDEAIFGQHQIRPCLRGRSARWRTYNPDRLKYPMLRVGKRGEGKFKRISWDEATTIVAKELRRVIDTHGNEAIYYQYGSGLTGANLQGRNTCKRLLNIAGGFLDMHNTYSEAQLNCIQPYVFGQAGNIYGTEQQTLFSEIKNSDLVVMFGQNLAETRMSGGGQIAEIYHALEQSKAKVIIIDPRRTDSVTAFDSEWLPIRPGTDAALVAAMGYVLIKEDLINEEMLKQYTVGWSDDTLPATASSNASYKSYILGLGEDKTPKTPEWASELTGIPADRIKQLAREIANAKAAWVSQGWGVQRTQTGEHAARAIMMLPIMTGQFGRPGTNIGTWGGSVGYTLSGLALPNPVKVSIPCFLWTDAIVRGTEMTAAKDYIKGKDRLSTNVKFLWNYASNISGNQHSDLNRTHEILTDESLCEFNLVWDNHMTASAKYADLLLPDVSTLESDDLINNSYQSGSYHYLVRLQQAVEPMWENRATYDVLAEIAEKMGFKDKFTEGRTYQEWIEHAYNEVRKKETHLPTFAETDGMGIIDRRIADSSKHIALKDFRDNPQAHPLKTPSGKIEIYSEALAQVAKEREILPGDRITAIPEYQPAVEGCEDHEMLKKYPLQLTGFHTKGHCHSTYSSVAQLKEVAPDAVWMNTLDAQSRQIKNGDIVEIFNDRGRIHLPAKVTARIMPGTAAVPEGAWAKTNKKGVDVGGCINRLTTQRATALAKGNPQHTNLVEIQSV</sequence>
<evidence type="ECO:0000256" key="7">
    <source>
        <dbReference type="ARBA" id="ARBA00022729"/>
    </source>
</evidence>
<dbReference type="Gene3D" id="2.40.40.20">
    <property type="match status" value="1"/>
</dbReference>
<dbReference type="FunFam" id="3.40.228.10:FF:000004">
    <property type="entry name" value="Dimethyl sulfoxide reductase subunit A"/>
    <property type="match status" value="1"/>
</dbReference>
<evidence type="ECO:0000256" key="2">
    <source>
        <dbReference type="ARBA" id="ARBA00001966"/>
    </source>
</evidence>
<dbReference type="PROSITE" id="PS51669">
    <property type="entry name" value="4FE4S_MOW_BIS_MGD"/>
    <property type="match status" value="1"/>
</dbReference>
<organism evidence="12 13">
    <name type="scientific">Photobacterium profundum 3TCK</name>
    <dbReference type="NCBI Taxonomy" id="314280"/>
    <lineage>
        <taxon>Bacteria</taxon>
        <taxon>Pseudomonadati</taxon>
        <taxon>Pseudomonadota</taxon>
        <taxon>Gammaproteobacteria</taxon>
        <taxon>Vibrionales</taxon>
        <taxon>Vibrionaceae</taxon>
        <taxon>Photobacterium</taxon>
    </lineage>
</organism>
<feature type="domain" description="4Fe-4S Mo/W bis-MGD-type" evidence="11">
    <location>
        <begin position="52"/>
        <end position="114"/>
    </location>
</feature>
<dbReference type="SMART" id="SM00926">
    <property type="entry name" value="Molybdop_Fe4S4"/>
    <property type="match status" value="1"/>
</dbReference>
<dbReference type="Gene3D" id="3.40.50.740">
    <property type="match status" value="2"/>
</dbReference>
<comment type="similarity">
    <text evidence="3">Belongs to the prokaryotic molybdopterin-containing oxidoreductase family.</text>
</comment>
<dbReference type="OrthoDB" id="9759518at2"/>
<dbReference type="InterPro" id="IPR006657">
    <property type="entry name" value="MoPterin_dinucl-bd_dom"/>
</dbReference>
<evidence type="ECO:0000256" key="1">
    <source>
        <dbReference type="ARBA" id="ARBA00001942"/>
    </source>
</evidence>
<dbReference type="SUPFAM" id="SSF50692">
    <property type="entry name" value="ADC-like"/>
    <property type="match status" value="1"/>
</dbReference>
<dbReference type="GO" id="GO:0009389">
    <property type="term" value="F:dimethyl sulfoxide reductase activity"/>
    <property type="evidence" value="ECO:0007669"/>
    <property type="project" value="InterPro"/>
</dbReference>
<name>Q1Z511_9GAMM</name>
<protein>
    <submittedName>
        <fullName evidence="12">Putative dimethyl sulfoxide reductase chain A protein</fullName>
    </submittedName>
</protein>
<dbReference type="PROSITE" id="PS51318">
    <property type="entry name" value="TAT"/>
    <property type="match status" value="1"/>
</dbReference>
<dbReference type="PROSITE" id="PS00551">
    <property type="entry name" value="MOLYBDOPTERIN_PROK_1"/>
    <property type="match status" value="1"/>
</dbReference>
<dbReference type="GO" id="GO:0009061">
    <property type="term" value="P:anaerobic respiration"/>
    <property type="evidence" value="ECO:0007669"/>
    <property type="project" value="TreeGrafter"/>
</dbReference>
<evidence type="ECO:0000256" key="10">
    <source>
        <dbReference type="ARBA" id="ARBA00023014"/>
    </source>
</evidence>
<dbReference type="EMBL" id="AAPH01000009">
    <property type="protein sequence ID" value="EAS43755.1"/>
    <property type="molecule type" value="Genomic_DNA"/>
</dbReference>
<reference evidence="12 13" key="1">
    <citation type="submission" date="2006-03" db="EMBL/GenBank/DDBJ databases">
        <authorList>
            <person name="Bartlett D.H."/>
            <person name="Valle G."/>
            <person name="Lauro F.M."/>
            <person name="Vezzi A."/>
            <person name="Simonato F."/>
            <person name="Eloe E."/>
            <person name="Vitulo N."/>
            <person name="Stratton T.K."/>
            <person name="D'angelo M."/>
            <person name="Ferriera S."/>
            <person name="Johnson J."/>
            <person name="Kravitz S."/>
            <person name="Beeson K."/>
            <person name="Sutton G."/>
            <person name="Rogers Y."/>
            <person name="Friedman R."/>
            <person name="Frazier M."/>
            <person name="Venter J.C."/>
        </authorList>
    </citation>
    <scope>NUCLEOTIDE SEQUENCE [LARGE SCALE GENOMIC DNA]</scope>
    <source>
        <strain evidence="12 13">3TCK</strain>
    </source>
</reference>
<evidence type="ECO:0000259" key="11">
    <source>
        <dbReference type="PROSITE" id="PS51669"/>
    </source>
</evidence>
<gene>
    <name evidence="12" type="ORF">P3TCK_18287</name>
</gene>
<dbReference type="InterPro" id="IPR006311">
    <property type="entry name" value="TAT_signal"/>
</dbReference>
<dbReference type="CDD" id="cd02770">
    <property type="entry name" value="MopB_DmsA-EC"/>
    <property type="match status" value="1"/>
</dbReference>
<comment type="cofactor">
    <cofactor evidence="2">
        <name>[4Fe-4S] cluster</name>
        <dbReference type="ChEBI" id="CHEBI:49883"/>
    </cofactor>
</comment>
<proteinExistence type="inferred from homology"/>
<dbReference type="InterPro" id="IPR011888">
    <property type="entry name" value="Anaer_DMSO_reductase"/>
</dbReference>
<dbReference type="GO" id="GO:0051539">
    <property type="term" value="F:4 iron, 4 sulfur cluster binding"/>
    <property type="evidence" value="ECO:0007669"/>
    <property type="project" value="UniProtKB-KW"/>
</dbReference>
<dbReference type="InterPro" id="IPR009010">
    <property type="entry name" value="Asp_de-COase-like_dom_sf"/>
</dbReference>
<dbReference type="NCBIfam" id="TIGR01409">
    <property type="entry name" value="TAT_signal_seq"/>
    <property type="match status" value="1"/>
</dbReference>
<keyword evidence="4" id="KW-0004">4Fe-4S</keyword>
<evidence type="ECO:0000256" key="3">
    <source>
        <dbReference type="ARBA" id="ARBA00010312"/>
    </source>
</evidence>
<accession>Q1Z511</accession>
<evidence type="ECO:0000256" key="9">
    <source>
        <dbReference type="ARBA" id="ARBA00023004"/>
    </source>
</evidence>
<dbReference type="Proteomes" id="UP000003789">
    <property type="component" value="Unassembled WGS sequence"/>
</dbReference>
<evidence type="ECO:0000313" key="13">
    <source>
        <dbReference type="Proteomes" id="UP000003789"/>
    </source>
</evidence>
<evidence type="ECO:0000256" key="4">
    <source>
        <dbReference type="ARBA" id="ARBA00022485"/>
    </source>
</evidence>
<dbReference type="Pfam" id="PF00384">
    <property type="entry name" value="Molybdopterin"/>
    <property type="match status" value="1"/>
</dbReference>
<dbReference type="PANTHER" id="PTHR43742:SF8">
    <property type="entry name" value="ANAEROBIC DIMETHYL SULFOXIDE REDUCTASE, SUBUNIT A"/>
    <property type="match status" value="1"/>
</dbReference>
<keyword evidence="9" id="KW-0408">Iron</keyword>
<comment type="caution">
    <text evidence="12">The sequence shown here is derived from an EMBL/GenBank/DDBJ whole genome shotgun (WGS) entry which is preliminary data.</text>
</comment>
<keyword evidence="8" id="KW-0560">Oxidoreductase</keyword>
<keyword evidence="5" id="KW-0500">Molybdenum</keyword>